<accession>K4ANA4</accession>
<dbReference type="EMBL" id="AGNK02005380">
    <property type="status" value="NOT_ANNOTATED_CDS"/>
    <property type="molecule type" value="Genomic_DNA"/>
</dbReference>
<dbReference type="Proteomes" id="UP000004995">
    <property type="component" value="Unassembled WGS sequence"/>
</dbReference>
<dbReference type="AlphaFoldDB" id="K4ANA4"/>
<name>K4ANA4_SETIT</name>
<protein>
    <submittedName>
        <fullName evidence="2">Uncharacterized protein</fullName>
    </submittedName>
</protein>
<dbReference type="InParanoid" id="K4ANA4"/>
<reference evidence="2" key="2">
    <citation type="submission" date="2018-08" db="UniProtKB">
        <authorList>
            <consortium name="EnsemblPlants"/>
        </authorList>
    </citation>
    <scope>IDENTIFICATION</scope>
    <source>
        <strain evidence="2">Yugu1</strain>
    </source>
</reference>
<reference evidence="3" key="1">
    <citation type="journal article" date="2012" name="Nat. Biotechnol.">
        <title>Reference genome sequence of the model plant Setaria.</title>
        <authorList>
            <person name="Bennetzen J.L."/>
            <person name="Schmutz J."/>
            <person name="Wang H."/>
            <person name="Percifield R."/>
            <person name="Hawkins J."/>
            <person name="Pontaroli A.C."/>
            <person name="Estep M."/>
            <person name="Feng L."/>
            <person name="Vaughn J.N."/>
            <person name="Grimwood J."/>
            <person name="Jenkins J."/>
            <person name="Barry K."/>
            <person name="Lindquist E."/>
            <person name="Hellsten U."/>
            <person name="Deshpande S."/>
            <person name="Wang X."/>
            <person name="Wu X."/>
            <person name="Mitros T."/>
            <person name="Triplett J."/>
            <person name="Yang X."/>
            <person name="Ye C.Y."/>
            <person name="Mauro-Herrera M."/>
            <person name="Wang L."/>
            <person name="Li P."/>
            <person name="Sharma M."/>
            <person name="Sharma R."/>
            <person name="Ronald P.C."/>
            <person name="Panaud O."/>
            <person name="Kellogg E.A."/>
            <person name="Brutnell T.P."/>
            <person name="Doust A.N."/>
            <person name="Tuskan G.A."/>
            <person name="Rokhsar D."/>
            <person name="Devos K.M."/>
        </authorList>
    </citation>
    <scope>NUCLEOTIDE SEQUENCE [LARGE SCALE GENOMIC DNA]</scope>
    <source>
        <strain evidence="3">cv. Yugu1</strain>
    </source>
</reference>
<dbReference type="HOGENOM" id="CLU_3377973_0_0_1"/>
<evidence type="ECO:0000313" key="3">
    <source>
        <dbReference type="Proteomes" id="UP000004995"/>
    </source>
</evidence>
<evidence type="ECO:0000313" key="2">
    <source>
        <dbReference type="EnsemblPlants" id="KQK87299"/>
    </source>
</evidence>
<feature type="compositionally biased region" description="Basic and acidic residues" evidence="1">
    <location>
        <begin position="1"/>
        <end position="16"/>
    </location>
</feature>
<feature type="region of interest" description="Disordered" evidence="1">
    <location>
        <begin position="1"/>
        <end position="34"/>
    </location>
</feature>
<proteinExistence type="predicted"/>
<dbReference type="EnsemblPlants" id="KQK87299">
    <property type="protein sequence ID" value="KQK87299"/>
    <property type="gene ID" value="SETIT_040401mg"/>
</dbReference>
<feature type="compositionally biased region" description="Polar residues" evidence="1">
    <location>
        <begin position="23"/>
        <end position="34"/>
    </location>
</feature>
<keyword evidence="3" id="KW-1185">Reference proteome</keyword>
<evidence type="ECO:0000256" key="1">
    <source>
        <dbReference type="SAM" id="MobiDB-lite"/>
    </source>
</evidence>
<dbReference type="Gramene" id="KQK87299">
    <property type="protein sequence ID" value="KQK87299"/>
    <property type="gene ID" value="SETIT_040401mg"/>
</dbReference>
<organism evidence="2 3">
    <name type="scientific">Setaria italica</name>
    <name type="common">Foxtail millet</name>
    <name type="synonym">Panicum italicum</name>
    <dbReference type="NCBI Taxonomy" id="4555"/>
    <lineage>
        <taxon>Eukaryota</taxon>
        <taxon>Viridiplantae</taxon>
        <taxon>Streptophyta</taxon>
        <taxon>Embryophyta</taxon>
        <taxon>Tracheophyta</taxon>
        <taxon>Spermatophyta</taxon>
        <taxon>Magnoliopsida</taxon>
        <taxon>Liliopsida</taxon>
        <taxon>Poales</taxon>
        <taxon>Poaceae</taxon>
        <taxon>PACMAD clade</taxon>
        <taxon>Panicoideae</taxon>
        <taxon>Panicodae</taxon>
        <taxon>Paniceae</taxon>
        <taxon>Cenchrinae</taxon>
        <taxon>Setaria</taxon>
    </lineage>
</organism>
<sequence length="34" mass="3938">MTKRNPHDRTVEDKKSVGGCQQKEVQTYLGTHHE</sequence>